<evidence type="ECO:0000313" key="3">
    <source>
        <dbReference type="EMBL" id="RDU98968.1"/>
    </source>
</evidence>
<keyword evidence="1" id="KW-0597">Phosphoprotein</keyword>
<reference evidence="3 4" key="1">
    <citation type="submission" date="2018-08" db="EMBL/GenBank/DDBJ databases">
        <title>Paraburkholderia sp. DHOM06 isolated from forest soil.</title>
        <authorList>
            <person name="Gao Z.-H."/>
            <person name="Qiu L.-H."/>
        </authorList>
    </citation>
    <scope>NUCLEOTIDE SEQUENCE [LARGE SCALE GENOMIC DNA]</scope>
    <source>
        <strain evidence="3 4">DHOM06</strain>
    </source>
</reference>
<comment type="caution">
    <text evidence="3">The sequence shown here is derived from an EMBL/GenBank/DDBJ whole genome shotgun (WGS) entry which is preliminary data.</text>
</comment>
<dbReference type="EMBL" id="QRGA01000006">
    <property type="protein sequence ID" value="RDU98968.1"/>
    <property type="molecule type" value="Genomic_DNA"/>
</dbReference>
<dbReference type="InterPro" id="IPR001789">
    <property type="entry name" value="Sig_transdc_resp-reg_receiver"/>
</dbReference>
<dbReference type="Proteomes" id="UP000256838">
    <property type="component" value="Unassembled WGS sequence"/>
</dbReference>
<dbReference type="PROSITE" id="PS50110">
    <property type="entry name" value="RESPONSE_REGULATORY"/>
    <property type="match status" value="1"/>
</dbReference>
<dbReference type="GO" id="GO:0000160">
    <property type="term" value="P:phosphorelay signal transduction system"/>
    <property type="evidence" value="ECO:0007669"/>
    <property type="project" value="InterPro"/>
</dbReference>
<evidence type="ECO:0000256" key="1">
    <source>
        <dbReference type="PROSITE-ProRule" id="PRU00169"/>
    </source>
</evidence>
<dbReference type="SUPFAM" id="SSF52172">
    <property type="entry name" value="CheY-like"/>
    <property type="match status" value="1"/>
</dbReference>
<evidence type="ECO:0000313" key="4">
    <source>
        <dbReference type="Proteomes" id="UP000256838"/>
    </source>
</evidence>
<dbReference type="InterPro" id="IPR011006">
    <property type="entry name" value="CheY-like_superfamily"/>
</dbReference>
<dbReference type="Gene3D" id="3.40.50.2300">
    <property type="match status" value="1"/>
</dbReference>
<feature type="modified residue" description="4-aspartylphosphate" evidence="1">
    <location>
        <position position="98"/>
    </location>
</feature>
<evidence type="ECO:0000259" key="2">
    <source>
        <dbReference type="PROSITE" id="PS50110"/>
    </source>
</evidence>
<accession>A0A3D8K107</accession>
<sequence length="318" mass="35265">MSSFVRQPMLHPVSVVFLDDNADFLDGLRGIFRDRALNRFFTRPQAALEFLSARDRGVPRIRIAGAGFSQIEAGSNALGRDALSDGARFEEVAAVVVDYEMPEIDGIRFLSSIEDVACAKILLTGAAGYREAVDAFNAGLIDLYLTKGDTDMTGKLATALAQAKKAHCRRRGHIGVHGIGTAYSDPRVVQVLDRLAARENLVEYYWRPDQNAVLMFDAAGNPSVFTAWDADEWEFQRDTVTDAGGPEWLRRSLEDRSIMPLFWPHQAYRPDAAYVTTAKPIPIAQWEGAFYSLTPLDASEVDAELVSFAKWRQASGER</sequence>
<keyword evidence="4" id="KW-1185">Reference proteome</keyword>
<organism evidence="3 4">
    <name type="scientific">Trinickia dinghuensis</name>
    <dbReference type="NCBI Taxonomy" id="2291023"/>
    <lineage>
        <taxon>Bacteria</taxon>
        <taxon>Pseudomonadati</taxon>
        <taxon>Pseudomonadota</taxon>
        <taxon>Betaproteobacteria</taxon>
        <taxon>Burkholderiales</taxon>
        <taxon>Burkholderiaceae</taxon>
        <taxon>Trinickia</taxon>
    </lineage>
</organism>
<dbReference type="OrthoDB" id="5697380at2"/>
<gene>
    <name evidence="3" type="ORF">DWV00_12070</name>
</gene>
<protein>
    <submittedName>
        <fullName evidence="3">Response regulator</fullName>
    </submittedName>
</protein>
<name>A0A3D8K107_9BURK</name>
<dbReference type="AlphaFoldDB" id="A0A3D8K107"/>
<feature type="domain" description="Response regulatory" evidence="2">
    <location>
        <begin position="14"/>
        <end position="162"/>
    </location>
</feature>
<proteinExistence type="predicted"/>